<evidence type="ECO:0000313" key="3">
    <source>
        <dbReference type="EMBL" id="SNX50949.1"/>
    </source>
</evidence>
<evidence type="ECO:0000313" key="4">
    <source>
        <dbReference type="Proteomes" id="UP000219336"/>
    </source>
</evidence>
<feature type="domain" description="PepSY" evidence="2">
    <location>
        <begin position="76"/>
        <end position="119"/>
    </location>
</feature>
<keyword evidence="1" id="KW-0732">Signal</keyword>
<sequence>MLHTTKQTLSIVLLSLLLAVPLSAHAEFFSDSKPSGHDVLQDVQTDGARVEFEEDQDEVYEAVQQGLIKPFSELFATVKRDLNGRVIKVELEEDDGEWIYELKLLHEQDVIKVEYNATTLEMMELKGHNLQRVIRK</sequence>
<feature type="signal peptide" evidence="1">
    <location>
        <begin position="1"/>
        <end position="26"/>
    </location>
</feature>
<accession>A0A240ERF3</accession>
<proteinExistence type="predicted"/>
<dbReference type="EMBL" id="OANU01000190">
    <property type="protein sequence ID" value="SNX50949.1"/>
    <property type="molecule type" value="Genomic_DNA"/>
</dbReference>
<evidence type="ECO:0000256" key="1">
    <source>
        <dbReference type="SAM" id="SignalP"/>
    </source>
</evidence>
<dbReference type="Gene3D" id="3.10.450.40">
    <property type="match status" value="1"/>
</dbReference>
<dbReference type="RefSeq" id="WP_096995789.1">
    <property type="nucleotide sequence ID" value="NZ_JBHSII010000001.1"/>
</dbReference>
<dbReference type="Pfam" id="PF03413">
    <property type="entry name" value="PepSY"/>
    <property type="match status" value="1"/>
</dbReference>
<dbReference type="OrthoDB" id="6399977at2"/>
<feature type="chain" id="PRO_5012602413" description="PepSY domain-containing protein" evidence="1">
    <location>
        <begin position="27"/>
        <end position="136"/>
    </location>
</feature>
<organism evidence="3 4">
    <name type="scientific">Vibrio thalassae</name>
    <dbReference type="NCBI Taxonomy" id="1243014"/>
    <lineage>
        <taxon>Bacteria</taxon>
        <taxon>Pseudomonadati</taxon>
        <taxon>Pseudomonadota</taxon>
        <taxon>Gammaproteobacteria</taxon>
        <taxon>Vibrionales</taxon>
        <taxon>Vibrionaceae</taxon>
        <taxon>Vibrio</taxon>
    </lineage>
</organism>
<gene>
    <name evidence="3" type="ORF">VTH8203_04625</name>
</gene>
<reference evidence="4" key="1">
    <citation type="submission" date="2016-06" db="EMBL/GenBank/DDBJ databases">
        <authorList>
            <person name="Rodrigo-Torres L."/>
            <person name="Arahal R.D."/>
            <person name="Lucena T."/>
        </authorList>
    </citation>
    <scope>NUCLEOTIDE SEQUENCE [LARGE SCALE GENOMIC DNA]</scope>
    <source>
        <strain evidence="4">CECT8203</strain>
    </source>
</reference>
<protein>
    <recommendedName>
        <fullName evidence="2">PepSY domain-containing protein</fullName>
    </recommendedName>
</protein>
<evidence type="ECO:0000259" key="2">
    <source>
        <dbReference type="Pfam" id="PF03413"/>
    </source>
</evidence>
<keyword evidence="4" id="KW-1185">Reference proteome</keyword>
<dbReference type="InterPro" id="IPR025711">
    <property type="entry name" value="PepSY"/>
</dbReference>
<dbReference type="Proteomes" id="UP000219336">
    <property type="component" value="Unassembled WGS sequence"/>
</dbReference>
<dbReference type="AlphaFoldDB" id="A0A240ERF3"/>
<name>A0A240ERF3_9VIBR</name>